<evidence type="ECO:0000313" key="2">
    <source>
        <dbReference type="Proteomes" id="UP000256519"/>
    </source>
</evidence>
<name>A0A3D8WZJ7_PRIMG</name>
<organism evidence="1 2">
    <name type="scientific">Priestia megaterium</name>
    <name type="common">Bacillus megaterium</name>
    <dbReference type="NCBI Taxonomy" id="1404"/>
    <lineage>
        <taxon>Bacteria</taxon>
        <taxon>Bacillati</taxon>
        <taxon>Bacillota</taxon>
        <taxon>Bacilli</taxon>
        <taxon>Bacillales</taxon>
        <taxon>Bacillaceae</taxon>
        <taxon>Priestia</taxon>
    </lineage>
</organism>
<dbReference type="InterPro" id="IPR029062">
    <property type="entry name" value="Class_I_gatase-like"/>
</dbReference>
<reference evidence="1 2" key="1">
    <citation type="journal article" date="2018" name="Appl. Environ. Microbiol.">
        <title>Antimicrobial susceptibility testing and tentative epidemiological cut-off values of five Bacillus species relevant for use as animal feed additives or for plant protection.</title>
        <authorList>
            <person name="Agerso Y."/>
            <person name="Stuer-Lauridsen B."/>
            <person name="Bjerre K."/>
            <person name="Jensen M.G."/>
            <person name="Johansen E."/>
            <person name="Bennedsen M."/>
            <person name="Brockmann E."/>
            <person name="Nielsen B."/>
        </authorList>
    </citation>
    <scope>NUCLEOTIDE SEQUENCE [LARGE SCALE GENOMIC DNA]</scope>
    <source>
        <strain evidence="1 2">CHCC20162</strain>
    </source>
</reference>
<dbReference type="EMBL" id="PQWM01000022">
    <property type="protein sequence ID" value="RDZ12351.1"/>
    <property type="molecule type" value="Genomic_DNA"/>
</dbReference>
<sequence>MGFLIGISGSIIVDQGGRFPGYKRAYVNNDYIESTALSGGVPFILPVLKDEEMIKAQAESIDGLILSGGQDVNPLLYGEEPTTKTGSPFLARDQSEQLLLKHVIDQGKPVLAICRGLQILNVAYGGTLYQDMSDIKESFIKHDQYNNTSDPSHSIMIKDGTRLHDLYGNQALINSFHHQAIKDVAPGFEVSAWAKDGVIEAIEKQGEQFVVGVQWHPEMMAKEHTSMLNLFKLFMEHVQQTPMKKVSI</sequence>
<dbReference type="GO" id="GO:0005829">
    <property type="term" value="C:cytosol"/>
    <property type="evidence" value="ECO:0007669"/>
    <property type="project" value="TreeGrafter"/>
</dbReference>
<dbReference type="Pfam" id="PF07722">
    <property type="entry name" value="Peptidase_C26"/>
    <property type="match status" value="1"/>
</dbReference>
<dbReference type="CDD" id="cd01745">
    <property type="entry name" value="GATase1_2"/>
    <property type="match status" value="1"/>
</dbReference>
<accession>A0A3D8WZJ7</accession>
<dbReference type="Gene3D" id="3.40.50.880">
    <property type="match status" value="1"/>
</dbReference>
<dbReference type="Proteomes" id="UP000256519">
    <property type="component" value="Unassembled WGS sequence"/>
</dbReference>
<dbReference type="FunFam" id="3.40.50.880:FF:000030">
    <property type="entry name" value="Gamma-glutamyl-gamma-aminobutyrate hydrolase PuuD"/>
    <property type="match status" value="1"/>
</dbReference>
<dbReference type="InterPro" id="IPR044668">
    <property type="entry name" value="PuuD-like"/>
</dbReference>
<dbReference type="AlphaFoldDB" id="A0A3D8WZJ7"/>
<dbReference type="GO" id="GO:0033969">
    <property type="term" value="F:gamma-glutamyl-gamma-aminobutyrate hydrolase activity"/>
    <property type="evidence" value="ECO:0007669"/>
    <property type="project" value="TreeGrafter"/>
</dbReference>
<dbReference type="PROSITE" id="PS51273">
    <property type="entry name" value="GATASE_TYPE_1"/>
    <property type="match status" value="1"/>
</dbReference>
<protein>
    <submittedName>
        <fullName evidence="1">Gamma-glutamyl-gamma-aminobutyrate hydrolase</fullName>
    </submittedName>
</protein>
<dbReference type="RefSeq" id="WP_116076053.1">
    <property type="nucleotide sequence ID" value="NZ_CP187630.1"/>
</dbReference>
<evidence type="ECO:0000313" key="1">
    <source>
        <dbReference type="EMBL" id="RDZ12351.1"/>
    </source>
</evidence>
<proteinExistence type="predicted"/>
<dbReference type="PANTHER" id="PTHR43235:SF1">
    <property type="entry name" value="GLUTAMINE AMIDOTRANSFERASE PB2B2.05-RELATED"/>
    <property type="match status" value="1"/>
</dbReference>
<comment type="caution">
    <text evidence="1">The sequence shown here is derived from an EMBL/GenBank/DDBJ whole genome shotgun (WGS) entry which is preliminary data.</text>
</comment>
<keyword evidence="1" id="KW-0378">Hydrolase</keyword>
<dbReference type="SUPFAM" id="SSF52317">
    <property type="entry name" value="Class I glutamine amidotransferase-like"/>
    <property type="match status" value="1"/>
</dbReference>
<dbReference type="PANTHER" id="PTHR43235">
    <property type="entry name" value="GLUTAMINE AMIDOTRANSFERASE PB2B2.05-RELATED"/>
    <property type="match status" value="1"/>
</dbReference>
<dbReference type="GO" id="GO:0006598">
    <property type="term" value="P:polyamine catabolic process"/>
    <property type="evidence" value="ECO:0007669"/>
    <property type="project" value="TreeGrafter"/>
</dbReference>
<dbReference type="InterPro" id="IPR011697">
    <property type="entry name" value="Peptidase_C26"/>
</dbReference>
<gene>
    <name evidence="1" type="ORF">C3744_18840</name>
</gene>